<protein>
    <recommendedName>
        <fullName evidence="2">Calponin-homology (CH) domain-containing protein</fullName>
    </recommendedName>
</protein>
<dbReference type="OrthoDB" id="2021149at2759"/>
<evidence type="ECO:0000256" key="1">
    <source>
        <dbReference type="SAM" id="Coils"/>
    </source>
</evidence>
<dbReference type="Proteomes" id="UP000220797">
    <property type="component" value="Unassembled WGS sequence"/>
</dbReference>
<dbReference type="PANTHER" id="PTHR42180:SF4">
    <property type="entry name" value="CALPONIN-HOMOLOGY (CH) DOMAIN-CONTAINING PROTEIN"/>
    <property type="match status" value="1"/>
</dbReference>
<dbReference type="PANTHER" id="PTHR42180">
    <property type="entry name" value="HOMOLOGY DOMAIN-CONTAINING PROTEIN,PUTATIVE-RELATED"/>
    <property type="match status" value="1"/>
</dbReference>
<proteinExistence type="predicted"/>
<reference evidence="3" key="1">
    <citation type="submission" date="2015-04" db="EMBL/GenBank/DDBJ databases">
        <authorList>
            <consortium name="Pathogen Informatics"/>
        </authorList>
    </citation>
    <scope>NUCLEOTIDE SEQUENCE [LARGE SCALE GENOMIC DNA]</scope>
    <source>
        <strain evidence="3">8A</strain>
    </source>
</reference>
<evidence type="ECO:0000259" key="2">
    <source>
        <dbReference type="PROSITE" id="PS50021"/>
    </source>
</evidence>
<dbReference type="InterPro" id="IPR001715">
    <property type="entry name" value="CH_dom"/>
</dbReference>
<dbReference type="OMA" id="LTYIFWQ"/>
<dbReference type="GeneID" id="39730597"/>
<feature type="coiled-coil region" evidence="1">
    <location>
        <begin position="706"/>
        <end position="733"/>
    </location>
</feature>
<dbReference type="RefSeq" id="XP_028527488.1">
    <property type="nucleotide sequence ID" value="XM_028670769.1"/>
</dbReference>
<organism evidence="3 4">
    <name type="scientific">Plasmodium gallinaceum</name>
    <dbReference type="NCBI Taxonomy" id="5849"/>
    <lineage>
        <taxon>Eukaryota</taxon>
        <taxon>Sar</taxon>
        <taxon>Alveolata</taxon>
        <taxon>Apicomplexa</taxon>
        <taxon>Aconoidasida</taxon>
        <taxon>Haemosporida</taxon>
        <taxon>Plasmodiidae</taxon>
        <taxon>Plasmodium</taxon>
        <taxon>Plasmodium (Haemamoeba)</taxon>
    </lineage>
</organism>
<dbReference type="PROSITE" id="PS50021">
    <property type="entry name" value="CH"/>
    <property type="match status" value="1"/>
</dbReference>
<dbReference type="EMBL" id="CVMV01000032">
    <property type="protein sequence ID" value="CRG94673.1"/>
    <property type="molecule type" value="Genomic_DNA"/>
</dbReference>
<name>A0A1J1GUF0_PLAGA</name>
<dbReference type="InterPro" id="IPR036872">
    <property type="entry name" value="CH_dom_sf"/>
</dbReference>
<accession>A0A1J1GUF0</accession>
<keyword evidence="1" id="KW-0175">Coiled coil</keyword>
<sequence>MHNETKIGKHELTEWVEKLLSRKNFDFKNLKDGDIYLQIFEYIWPNIMKKYKDCININPISDINKKKNWKIIRNVLTCVNIDKDFINYDEIATDNFKKCYQSLIILYFLYSLVKNHECDFILAYPIDQKLTDFMSSEEPLTCLVKAGSVQLPENFFEKTSNSTVNLNSLIKTNEKVKNTSKNNISINENFNELKVQNENLNCIDKSDYDDDYNFEKYINNYHNNNEYNNLKKENDNINDLEESFNLNTKFSTLENLSNNYSLNSLKNFDFNNIEKSKNKEENYSQFKNIYCNNKNNNKSHNLSKINLNNKPTDEYNSNIYTDDNIAFINNCDVNLRKKNSSYNLNDISSSNNGSIFNYFNSKKEEYDNYQNKINEANKKNLSVPNLNLFKFPYINDNTCNNKNNIIMNFKKSTVDASSQTENDNILNNLLNDESCTNLEVIWNDQSKKIKGDSFIFFLKTQIKMFKKELDTKKEELELIQKINKKTINDMKTSYGTELKKLKEKYEAEIFYLKQQHLENLVIVRKNFESKLNHIEEDLLLDLDVLNSENKNMDFPNEYKKIPYIDDHLENNNHEEKENKDYYTNMNIGNFLFDKKNFNQDNKTASTNSTIKEDINNNISKKNSFLNFNNINQEDKYMNKKEEKYVEENINIKKTVTHNNNYMNNSIEYSIKKLKYLLNEKNKEHILNNEYIKNEILNLKSMFSKIIQEKENIYNNYKDNNEIFNELLEFIEKNADKKNVNDNLSKDFYIEKIKNTIYNIIRNKKKNHVSEEHINKYLDESALISLIVYLGSLLHLERVRSEIIKIQKERNIFIMNYVKNENTTEHLLNKKNNITEFEDENNKENPKILSNEVPSNEIENFEKAMELDDKIKKLEHKNKKLLSINEYYKKKLEHVEIWKSTLENFKKKCKKFNNSSNTTDQLEDKNSNFIKIKEIDESDNTMGSSFIWFPQFYLKSFEEEVEREAQLMYLLKKLGRFDKEQDLNVFESNLYSHSINKNSIKNNEKLLLPKKNKICSIYNENYISDKDDIKNNQENDKLSLINQNEFLVILKKKLTYIFWQMLGDIYKYRNIIHEACNYIYNLNSLLNNYILKNEEAQKEVKENFDLCSKNKENSYLSEKYRLRKIIGITKLNMDIYREQYVELKDEYEKEKKNLIILTNACYENENTKYKNTIQKFREVDKNLKMYKAREKKWNKLVKLLTIEIRNSSKDNQEEIKNVWLEIIATKEKGSEEFKKINNERLQKSDDDYLDLGENRNKLATIIDNINEQNKYSNNIIAPSKNKSKEIINKKLNSNKILTNKYYCNYKKKINNKNEYSNKNITQNKGAINLKLDKNNQYTNSNNNNLNNSNDYKDNENNEINFYKNDFNFCLDHIENNDILYFYSTSETDNLITDKDQFPINFKAEENKNRELNSNNILKNTNNNSIKFTNFNIENMNSNDIILSENKNWFTQLSQMAKESCRMFQNLLNLKEDELKEKKKKITDLENKLRELKEENMNQKNKYKCLEEQKEFLENKLSSLSDNVDNLNSQIFLLNKDKIYLESKHLTQQQELSIIIKNYKNVIDSIRKHVKKYSSILYLLDNLPEEDEKFILDLTNIEEKNNSLNFSLNIDKNLELKKGEMNDDVRVKINTKDPQVITNFSKLRISKLNDKNNFVSDLYINDLIKDIRCDNFR</sequence>
<comment type="caution">
    <text evidence="3">The sequence shown here is derived from an EMBL/GenBank/DDBJ whole genome shotgun (WGS) entry which is preliminary data.</text>
</comment>
<keyword evidence="4" id="KW-1185">Reference proteome</keyword>
<dbReference type="VEuPathDB" id="PlasmoDB:PGAL8A_00207000"/>
<evidence type="ECO:0000313" key="4">
    <source>
        <dbReference type="Proteomes" id="UP000220797"/>
    </source>
</evidence>
<dbReference type="SUPFAM" id="SSF47576">
    <property type="entry name" value="Calponin-homology domain, CH-domain"/>
    <property type="match status" value="1"/>
</dbReference>
<feature type="domain" description="Calponin-homology (CH)" evidence="2">
    <location>
        <begin position="6"/>
        <end position="117"/>
    </location>
</feature>
<feature type="coiled-coil region" evidence="1">
    <location>
        <begin position="1459"/>
        <end position="1528"/>
    </location>
</feature>
<gene>
    <name evidence="3" type="ORF">PGAL8A_00207000</name>
</gene>
<feature type="coiled-coil region" evidence="1">
    <location>
        <begin position="1132"/>
        <end position="1178"/>
    </location>
</feature>
<evidence type="ECO:0000313" key="3">
    <source>
        <dbReference type="EMBL" id="CRG94673.1"/>
    </source>
</evidence>